<dbReference type="InterPro" id="IPR016192">
    <property type="entry name" value="APOBEC/CMP_deaminase_Zn-bd"/>
</dbReference>
<dbReference type="PANTHER" id="PTHR11644:SF2">
    <property type="entry name" value="CYTIDINE DEAMINASE"/>
    <property type="match status" value="1"/>
</dbReference>
<proteinExistence type="inferred from homology"/>
<dbReference type="GO" id="GO:0055086">
    <property type="term" value="P:nucleobase-containing small molecule metabolic process"/>
    <property type="evidence" value="ECO:0007669"/>
    <property type="project" value="UniProtKB-ARBA"/>
</dbReference>
<evidence type="ECO:0000256" key="2">
    <source>
        <dbReference type="ARBA" id="ARBA00022723"/>
    </source>
</evidence>
<evidence type="ECO:0000256" key="1">
    <source>
        <dbReference type="ARBA" id="ARBA00006576"/>
    </source>
</evidence>
<dbReference type="InterPro" id="IPR016193">
    <property type="entry name" value="Cytidine_deaminase-like"/>
</dbReference>
<dbReference type="GO" id="GO:0042802">
    <property type="term" value="F:identical protein binding"/>
    <property type="evidence" value="ECO:0007669"/>
    <property type="project" value="UniProtKB-ARBA"/>
</dbReference>
<reference evidence="7" key="1">
    <citation type="submission" date="2016-10" db="EMBL/GenBank/DDBJ databases">
        <authorList>
            <person name="Varghese N."/>
            <person name="Submissions S."/>
        </authorList>
    </citation>
    <scope>NUCLEOTIDE SEQUENCE [LARGE SCALE GENOMIC DNA]</scope>
    <source>
        <strain evidence="7">NLAE-zl-G277</strain>
    </source>
</reference>
<sequence>MRELTGKDYELIAEAQKAIRLNYDELNYCHTVGSAVRCKNGKIYIGVNVYSLHGACAEQVAIGTAITNGERDFETIVAVRGKRGEEMIPPCGNCRQILHDYMPECEVILSVNGENKKIRAEELLPFSYKVED</sequence>
<dbReference type="Gene3D" id="3.40.140.10">
    <property type="entry name" value="Cytidine Deaminase, domain 2"/>
    <property type="match status" value="1"/>
</dbReference>
<dbReference type="Proteomes" id="UP000198508">
    <property type="component" value="Unassembled WGS sequence"/>
</dbReference>
<dbReference type="PROSITE" id="PS00903">
    <property type="entry name" value="CYT_DCMP_DEAMINASES_1"/>
    <property type="match status" value="1"/>
</dbReference>
<dbReference type="PANTHER" id="PTHR11644">
    <property type="entry name" value="CYTIDINE DEAMINASE"/>
    <property type="match status" value="1"/>
</dbReference>
<name>A0A1I0DWE2_9FIRM</name>
<dbReference type="GO" id="GO:0005829">
    <property type="term" value="C:cytosol"/>
    <property type="evidence" value="ECO:0007669"/>
    <property type="project" value="TreeGrafter"/>
</dbReference>
<dbReference type="PROSITE" id="PS51747">
    <property type="entry name" value="CYT_DCMP_DEAMINASES_2"/>
    <property type="match status" value="1"/>
</dbReference>
<dbReference type="AlphaFoldDB" id="A0A1I0DWE2"/>
<dbReference type="GO" id="GO:0008270">
    <property type="term" value="F:zinc ion binding"/>
    <property type="evidence" value="ECO:0007669"/>
    <property type="project" value="InterPro"/>
</dbReference>
<dbReference type="GeneID" id="93276426"/>
<protein>
    <submittedName>
        <fullName evidence="6">Cytidine deaminase</fullName>
    </submittedName>
</protein>
<gene>
    <name evidence="6" type="ORF">SAMN05216313_10584</name>
</gene>
<keyword evidence="2" id="KW-0479">Metal-binding</keyword>
<organism evidence="6 7">
    <name type="scientific">Enterocloster lavalensis</name>
    <dbReference type="NCBI Taxonomy" id="460384"/>
    <lineage>
        <taxon>Bacteria</taxon>
        <taxon>Bacillati</taxon>
        <taxon>Bacillota</taxon>
        <taxon>Clostridia</taxon>
        <taxon>Lachnospirales</taxon>
        <taxon>Lachnospiraceae</taxon>
        <taxon>Enterocloster</taxon>
    </lineage>
</organism>
<keyword evidence="3" id="KW-0378">Hydrolase</keyword>
<dbReference type="SUPFAM" id="SSF53927">
    <property type="entry name" value="Cytidine deaminase-like"/>
    <property type="match status" value="1"/>
</dbReference>
<dbReference type="Pfam" id="PF00383">
    <property type="entry name" value="dCMP_cyt_deam_1"/>
    <property type="match status" value="1"/>
</dbReference>
<dbReference type="STRING" id="460384.SAMN05216313_10584"/>
<dbReference type="InterPro" id="IPR050202">
    <property type="entry name" value="Cyt/Deoxycyt_deaminase"/>
</dbReference>
<evidence type="ECO:0000313" key="6">
    <source>
        <dbReference type="EMBL" id="SET36350.1"/>
    </source>
</evidence>
<dbReference type="InterPro" id="IPR002125">
    <property type="entry name" value="CMP_dCMP_dom"/>
</dbReference>
<dbReference type="EMBL" id="FOIM01000005">
    <property type="protein sequence ID" value="SET36350.1"/>
    <property type="molecule type" value="Genomic_DNA"/>
</dbReference>
<keyword evidence="7" id="KW-1185">Reference proteome</keyword>
<evidence type="ECO:0000256" key="3">
    <source>
        <dbReference type="ARBA" id="ARBA00022801"/>
    </source>
</evidence>
<dbReference type="CDD" id="cd01283">
    <property type="entry name" value="cytidine_deaminase"/>
    <property type="match status" value="1"/>
</dbReference>
<dbReference type="RefSeq" id="WP_092361667.1">
    <property type="nucleotide sequence ID" value="NZ_CABJCG010000004.1"/>
</dbReference>
<dbReference type="GO" id="GO:0004126">
    <property type="term" value="F:cytidine deaminase activity"/>
    <property type="evidence" value="ECO:0007669"/>
    <property type="project" value="UniProtKB-ARBA"/>
</dbReference>
<dbReference type="GO" id="GO:0072527">
    <property type="term" value="P:pyrimidine-containing compound metabolic process"/>
    <property type="evidence" value="ECO:0007669"/>
    <property type="project" value="UniProtKB-ARBA"/>
</dbReference>
<accession>A0A1I0DWE2</accession>
<comment type="similarity">
    <text evidence="1">Belongs to the cytidine and deoxycytidylate deaminase family.</text>
</comment>
<evidence type="ECO:0000313" key="7">
    <source>
        <dbReference type="Proteomes" id="UP000198508"/>
    </source>
</evidence>
<evidence type="ECO:0000256" key="4">
    <source>
        <dbReference type="ARBA" id="ARBA00022833"/>
    </source>
</evidence>
<feature type="domain" description="CMP/dCMP-type deaminase" evidence="5">
    <location>
        <begin position="6"/>
        <end position="131"/>
    </location>
</feature>
<evidence type="ECO:0000259" key="5">
    <source>
        <dbReference type="PROSITE" id="PS51747"/>
    </source>
</evidence>
<keyword evidence="4" id="KW-0862">Zinc</keyword>